<feature type="transmembrane region" description="Helical" evidence="1">
    <location>
        <begin position="7"/>
        <end position="28"/>
    </location>
</feature>
<name>A0ABS5FJH5_9BRAD</name>
<keyword evidence="1" id="KW-1133">Transmembrane helix</keyword>
<gene>
    <name evidence="2" type="ORF">JQ615_15695</name>
</gene>
<dbReference type="RefSeq" id="WP_212395948.1">
    <property type="nucleotide sequence ID" value="NZ_JAFCJH010000014.1"/>
</dbReference>
<evidence type="ECO:0000313" key="2">
    <source>
        <dbReference type="EMBL" id="MBR0796839.1"/>
    </source>
</evidence>
<proteinExistence type="predicted"/>
<feature type="transmembrane region" description="Helical" evidence="1">
    <location>
        <begin position="48"/>
        <end position="64"/>
    </location>
</feature>
<feature type="transmembrane region" description="Helical" evidence="1">
    <location>
        <begin position="103"/>
        <end position="123"/>
    </location>
</feature>
<protein>
    <submittedName>
        <fullName evidence="2">Uncharacterized protein</fullName>
    </submittedName>
</protein>
<accession>A0ABS5FJH5</accession>
<keyword evidence="1" id="KW-0812">Transmembrane</keyword>
<comment type="caution">
    <text evidence="2">The sequence shown here is derived from an EMBL/GenBank/DDBJ whole genome shotgun (WGS) entry which is preliminary data.</text>
</comment>
<dbReference type="EMBL" id="JAFCJH010000014">
    <property type="protein sequence ID" value="MBR0796839.1"/>
    <property type="molecule type" value="Genomic_DNA"/>
</dbReference>
<sequence>MSGRLLNWLLWAGVAYFCCMAIAHFFGIKVPILFVYYDTPYYAYQDKIISFAVVAYICLFASAARSHDAVAAALVAIWVTVAGLCAVNLSDALQAVLSGKSTLVYWLQTAALAIYALCLTAFWRQSRRPTTR</sequence>
<dbReference type="Proteomes" id="UP001315278">
    <property type="component" value="Unassembled WGS sequence"/>
</dbReference>
<evidence type="ECO:0000256" key="1">
    <source>
        <dbReference type="SAM" id="Phobius"/>
    </source>
</evidence>
<reference evidence="3" key="1">
    <citation type="journal article" date="2021" name="ISME J.">
        <title>Evolutionary origin and ecological implication of a unique nif island in free-living Bradyrhizobium lineages.</title>
        <authorList>
            <person name="Tao J."/>
        </authorList>
    </citation>
    <scope>NUCLEOTIDE SEQUENCE [LARGE SCALE GENOMIC DNA]</scope>
    <source>
        <strain evidence="3">SZCCT0434</strain>
    </source>
</reference>
<evidence type="ECO:0000313" key="3">
    <source>
        <dbReference type="Proteomes" id="UP001315278"/>
    </source>
</evidence>
<feature type="transmembrane region" description="Helical" evidence="1">
    <location>
        <begin position="71"/>
        <end position="97"/>
    </location>
</feature>
<keyword evidence="1" id="KW-0472">Membrane</keyword>
<organism evidence="2 3">
    <name type="scientific">Bradyrhizobium jicamae</name>
    <dbReference type="NCBI Taxonomy" id="280332"/>
    <lineage>
        <taxon>Bacteria</taxon>
        <taxon>Pseudomonadati</taxon>
        <taxon>Pseudomonadota</taxon>
        <taxon>Alphaproteobacteria</taxon>
        <taxon>Hyphomicrobiales</taxon>
        <taxon>Nitrobacteraceae</taxon>
        <taxon>Bradyrhizobium</taxon>
    </lineage>
</organism>
<keyword evidence="3" id="KW-1185">Reference proteome</keyword>